<keyword evidence="2" id="KW-1133">Transmembrane helix</keyword>
<feature type="compositionally biased region" description="Polar residues" evidence="1">
    <location>
        <begin position="411"/>
        <end position="421"/>
    </location>
</feature>
<dbReference type="EMBL" id="AYXG01000140">
    <property type="protein sequence ID" value="EWC60843.1"/>
    <property type="molecule type" value="Genomic_DNA"/>
</dbReference>
<evidence type="ECO:0000256" key="1">
    <source>
        <dbReference type="SAM" id="MobiDB-lite"/>
    </source>
</evidence>
<keyword evidence="2" id="KW-0812">Transmembrane</keyword>
<reference evidence="3 4" key="1">
    <citation type="journal article" date="2014" name="Genome Announc.">
        <title>Draft Genome Sequence of the Antitrypanosomally Active Sponge-Associated Bacterium Actinokineospora sp. Strain EG49.</title>
        <authorList>
            <person name="Harjes J."/>
            <person name="Ryu T."/>
            <person name="Abdelmohsen U.R."/>
            <person name="Moitinho-Silva L."/>
            <person name="Horn H."/>
            <person name="Ravasi T."/>
            <person name="Hentschel U."/>
        </authorList>
    </citation>
    <scope>NUCLEOTIDE SEQUENCE [LARGE SCALE GENOMIC DNA]</scope>
    <source>
        <strain evidence="3 4">EG49</strain>
    </source>
</reference>
<accession>W7IKI0</accession>
<proteinExistence type="predicted"/>
<protein>
    <submittedName>
        <fullName evidence="3">Uncharacterized protein</fullName>
    </submittedName>
</protein>
<feature type="compositionally biased region" description="Pro residues" evidence="1">
    <location>
        <begin position="345"/>
        <end position="363"/>
    </location>
</feature>
<dbReference type="STRING" id="909613.UO65_3862"/>
<gene>
    <name evidence="3" type="ORF">UO65_3862</name>
</gene>
<evidence type="ECO:0000313" key="3">
    <source>
        <dbReference type="EMBL" id="EWC60843.1"/>
    </source>
</evidence>
<feature type="compositionally biased region" description="Low complexity" evidence="1">
    <location>
        <begin position="364"/>
        <end position="391"/>
    </location>
</feature>
<dbReference type="RefSeq" id="WP_152552155.1">
    <property type="nucleotide sequence ID" value="NZ_AYXG01000140.1"/>
</dbReference>
<feature type="compositionally biased region" description="Basic and acidic residues" evidence="1">
    <location>
        <begin position="472"/>
        <end position="482"/>
    </location>
</feature>
<feature type="transmembrane region" description="Helical" evidence="2">
    <location>
        <begin position="100"/>
        <end position="124"/>
    </location>
</feature>
<feature type="transmembrane region" description="Helical" evidence="2">
    <location>
        <begin position="144"/>
        <end position="165"/>
    </location>
</feature>
<comment type="caution">
    <text evidence="3">The sequence shown here is derived from an EMBL/GenBank/DDBJ whole genome shotgun (WGS) entry which is preliminary data.</text>
</comment>
<feature type="region of interest" description="Disordered" evidence="1">
    <location>
        <begin position="185"/>
        <end position="236"/>
    </location>
</feature>
<feature type="compositionally biased region" description="Low complexity" evidence="1">
    <location>
        <begin position="265"/>
        <end position="295"/>
    </location>
</feature>
<sequence>MSGLVAALGFAAAAVLAVVASFQTLFELRVRLGQETTSEGALSQTLWGTTRSGAVSGSGPLPDLAGLPVVVGGGLLAVAAVVAGVAGVRPKRGLVTAVRVLGGIGAGVLAGAVALIALIVGQLVERTLAQEPSEGSRVDINTDTALVLLLVAAGVGLLALVPALIRREGARSRVEPVTPSMGFRAPVGYGQYPAPGRNHGQPQTGQRPALPGAPQHAAPGGQTAAQSGTPHHAASAATTATIAGAWPSAGGSGDDAEVTQVVAKAQAGGAQAPSTGATTETVATPARPTEAAAPSPTAPSPAEDDRPAEPAPTAEPTDNRPTTQLPRPEPTPAGAGAESQAKPPAAEPPADLPEPEPAAPAEPGPQAELPEAEPAAAPESSAEVPVSESPAAPSPAEPGTGLLEAPAESGLPTTAADSTSGVHWVESTPVIVSEPPATEPATDAETAPEPQRADAPTDGSAANAPGASTVDHTTEIPKPKTD</sequence>
<name>W7IKI0_9PSEU</name>
<evidence type="ECO:0000313" key="4">
    <source>
        <dbReference type="Proteomes" id="UP000019277"/>
    </source>
</evidence>
<feature type="transmembrane region" description="Helical" evidence="2">
    <location>
        <begin position="65"/>
        <end position="88"/>
    </location>
</feature>
<feature type="region of interest" description="Disordered" evidence="1">
    <location>
        <begin position="265"/>
        <end position="482"/>
    </location>
</feature>
<keyword evidence="2" id="KW-0472">Membrane</keyword>
<evidence type="ECO:0000256" key="2">
    <source>
        <dbReference type="SAM" id="Phobius"/>
    </source>
</evidence>
<keyword evidence="4" id="KW-1185">Reference proteome</keyword>
<feature type="compositionally biased region" description="Low complexity" evidence="1">
    <location>
        <begin position="434"/>
        <end position="450"/>
    </location>
</feature>
<dbReference type="PATRIC" id="fig|909613.9.peg.3863"/>
<organism evidence="3 4">
    <name type="scientific">Actinokineospora spheciospongiae</name>
    <dbReference type="NCBI Taxonomy" id="909613"/>
    <lineage>
        <taxon>Bacteria</taxon>
        <taxon>Bacillati</taxon>
        <taxon>Actinomycetota</taxon>
        <taxon>Actinomycetes</taxon>
        <taxon>Pseudonocardiales</taxon>
        <taxon>Pseudonocardiaceae</taxon>
        <taxon>Actinokineospora</taxon>
    </lineage>
</organism>
<dbReference type="AlphaFoldDB" id="W7IKI0"/>
<dbReference type="Proteomes" id="UP000019277">
    <property type="component" value="Unassembled WGS sequence"/>
</dbReference>